<dbReference type="EMBL" id="CZPZ01000007">
    <property type="protein sequence ID" value="CUS34068.1"/>
    <property type="molecule type" value="Genomic_DNA"/>
</dbReference>
<dbReference type="Proteomes" id="UP000198736">
    <property type="component" value="Unassembled WGS sequence"/>
</dbReference>
<reference evidence="2" key="1">
    <citation type="submission" date="2015-10" db="EMBL/GenBank/DDBJ databases">
        <authorList>
            <person name="Luecker S."/>
            <person name="Luecker S."/>
        </authorList>
    </citation>
    <scope>NUCLEOTIDE SEQUENCE [LARGE SCALE GENOMIC DNA]</scope>
</reference>
<keyword evidence="2" id="KW-1185">Reference proteome</keyword>
<proteinExistence type="predicted"/>
<accession>A0A0S4LDV1</accession>
<organism evidence="1 2">
    <name type="scientific">Candidatus Nitrospira nitrificans</name>
    <dbReference type="NCBI Taxonomy" id="1742973"/>
    <lineage>
        <taxon>Bacteria</taxon>
        <taxon>Pseudomonadati</taxon>
        <taxon>Nitrospirota</taxon>
        <taxon>Nitrospiria</taxon>
        <taxon>Nitrospirales</taxon>
        <taxon>Nitrospiraceae</taxon>
        <taxon>Nitrospira</taxon>
    </lineage>
</organism>
<dbReference type="AlphaFoldDB" id="A0A0S4LDV1"/>
<sequence length="22" mass="2736">MTSNLVSILRFFWHEHQLNSLY</sequence>
<name>A0A0S4LDV1_9BACT</name>
<dbReference type="STRING" id="1742973.COMA2_150084"/>
<protein>
    <submittedName>
        <fullName evidence="1">Uncharacterized protein</fullName>
    </submittedName>
</protein>
<gene>
    <name evidence="1" type="ORF">COMA2_150084</name>
</gene>
<evidence type="ECO:0000313" key="1">
    <source>
        <dbReference type="EMBL" id="CUS34068.1"/>
    </source>
</evidence>
<evidence type="ECO:0000313" key="2">
    <source>
        <dbReference type="Proteomes" id="UP000198736"/>
    </source>
</evidence>